<comment type="caution">
    <text evidence="1">The sequence shown here is derived from an EMBL/GenBank/DDBJ whole genome shotgun (WGS) entry which is preliminary data.</text>
</comment>
<evidence type="ECO:0000313" key="1">
    <source>
        <dbReference type="EMBL" id="OAT83591.1"/>
    </source>
</evidence>
<organism evidence="1 2">
    <name type="scientific">Desulfotomaculum copahuensis</name>
    <dbReference type="NCBI Taxonomy" id="1838280"/>
    <lineage>
        <taxon>Bacteria</taxon>
        <taxon>Bacillati</taxon>
        <taxon>Bacillota</taxon>
        <taxon>Clostridia</taxon>
        <taxon>Eubacteriales</taxon>
        <taxon>Desulfotomaculaceae</taxon>
        <taxon>Desulfotomaculum</taxon>
    </lineage>
</organism>
<protein>
    <submittedName>
        <fullName evidence="1">Uncharacterized protein</fullName>
    </submittedName>
</protein>
<evidence type="ECO:0000313" key="2">
    <source>
        <dbReference type="Proteomes" id="UP000078532"/>
    </source>
</evidence>
<dbReference type="STRING" id="1838280.A6M21_07855"/>
<reference evidence="1 2" key="1">
    <citation type="submission" date="2016-04" db="EMBL/GenBank/DDBJ databases">
        <authorList>
            <person name="Evans L.H."/>
            <person name="Alamgir A."/>
            <person name="Owens N."/>
            <person name="Weber N.D."/>
            <person name="Virtaneva K."/>
            <person name="Barbian K."/>
            <person name="Babar A."/>
            <person name="Rosenke K."/>
        </authorList>
    </citation>
    <scope>NUCLEOTIDE SEQUENCE [LARGE SCALE GENOMIC DNA]</scope>
    <source>
        <strain evidence="1 2">LMa1</strain>
    </source>
</reference>
<name>A0A1B7LFW6_9FIRM</name>
<dbReference type="EMBL" id="LYVF01000106">
    <property type="protein sequence ID" value="OAT83591.1"/>
    <property type="molecule type" value="Genomic_DNA"/>
</dbReference>
<sequence>MIHSYPPWFFLIDYNISFPPDRFLPPPAGGVKIFCLFLLHFRAKQMAGIFLPAPKINFEMHFSVAGPAALPAGSDCRLV</sequence>
<accession>A0A1B7LFW6</accession>
<dbReference type="Proteomes" id="UP000078532">
    <property type="component" value="Unassembled WGS sequence"/>
</dbReference>
<gene>
    <name evidence="1" type="ORF">A6M21_07855</name>
</gene>
<dbReference type="AlphaFoldDB" id="A0A1B7LFW6"/>
<keyword evidence="2" id="KW-1185">Reference proteome</keyword>
<proteinExistence type="predicted"/>